<sequence length="56" mass="6609">MYSIGEKIYTKKNHACGKNEWEVKRIGADIKLVCTNCQREIMLPKRELDKKIIKKD</sequence>
<keyword evidence="2" id="KW-1185">Reference proteome</keyword>
<evidence type="ECO:0008006" key="3">
    <source>
        <dbReference type="Google" id="ProtNLM"/>
    </source>
</evidence>
<dbReference type="EMBL" id="FO681347">
    <property type="protein sequence ID" value="CCV64933.1"/>
    <property type="molecule type" value="Genomic_DNA"/>
</dbReference>
<dbReference type="PANTHER" id="PTHR38455:SF1">
    <property type="entry name" value="DUF951 DOMAIN-CONTAINING PROTEIN"/>
    <property type="match status" value="1"/>
</dbReference>
<accession>U4KLY0</accession>
<protein>
    <recommendedName>
        <fullName evidence="3">DUF951 domain-containing protein</fullName>
    </recommendedName>
</protein>
<dbReference type="HOGENOM" id="CLU_180138_0_2_14"/>
<dbReference type="Pfam" id="PF06107">
    <property type="entry name" value="DUF951"/>
    <property type="match status" value="1"/>
</dbReference>
<dbReference type="PANTHER" id="PTHR38455">
    <property type="entry name" value="HYPOTHETICAL CYTOSOLIC PROTEIN"/>
    <property type="match status" value="1"/>
</dbReference>
<evidence type="ECO:0000313" key="2">
    <source>
        <dbReference type="Proteomes" id="UP000032740"/>
    </source>
</evidence>
<dbReference type="AlphaFoldDB" id="U4KLY0"/>
<dbReference type="RefSeq" id="WP_030003816.1">
    <property type="nucleotide sequence ID" value="NC_022538.1"/>
</dbReference>
<dbReference type="OrthoDB" id="9802710at2"/>
<organism evidence="1 2">
    <name type="scientific">Alteracholeplasma palmae (strain ATCC 49389 / J233)</name>
    <name type="common">Acholeplasma palmae</name>
    <dbReference type="NCBI Taxonomy" id="1318466"/>
    <lineage>
        <taxon>Bacteria</taxon>
        <taxon>Bacillati</taxon>
        <taxon>Mycoplasmatota</taxon>
        <taxon>Mollicutes</taxon>
        <taxon>Acholeplasmatales</taxon>
        <taxon>Acholeplasmataceae</taxon>
        <taxon>Acholeplasma</taxon>
    </lineage>
</organism>
<reference evidence="1 2" key="1">
    <citation type="journal article" date="2013" name="J. Mol. Microbiol. Biotechnol.">
        <title>Analysis of the Complete Genomes of Acholeplasma brassicae , A. palmae and A. laidlawii and Their Comparison to the Obligate Parasites from ' Candidatus Phytoplasma'.</title>
        <authorList>
            <person name="Kube M."/>
            <person name="Siewert C."/>
            <person name="Migdoll A.M."/>
            <person name="Duduk B."/>
            <person name="Holz S."/>
            <person name="Rabus R."/>
            <person name="Seemuller E."/>
            <person name="Mitrovic J."/>
            <person name="Muller I."/>
            <person name="Buttner C."/>
            <person name="Reinhardt R."/>
        </authorList>
    </citation>
    <scope>NUCLEOTIDE SEQUENCE [LARGE SCALE GENOMIC DNA]</scope>
    <source>
        <strain evidence="1 2">J233</strain>
    </source>
</reference>
<evidence type="ECO:0000313" key="1">
    <source>
        <dbReference type="EMBL" id="CCV64933.1"/>
    </source>
</evidence>
<dbReference type="Proteomes" id="UP000032740">
    <property type="component" value="Chromosome"/>
</dbReference>
<proteinExistence type="predicted"/>
<gene>
    <name evidence="1" type="ORF">BN85413560</name>
</gene>
<dbReference type="STRING" id="1318466.BN85413560"/>
<dbReference type="InterPro" id="IPR009296">
    <property type="entry name" value="DUF951"/>
</dbReference>
<name>U4KLY0_ALTPJ</name>
<dbReference type="KEGG" id="apal:BN85413560"/>
<dbReference type="PIRSF" id="PIRSF037263">
    <property type="entry name" value="DUF951_bac"/>
    <property type="match status" value="1"/>
</dbReference>